<evidence type="ECO:0000313" key="2">
    <source>
        <dbReference type="EMBL" id="QGF21708.1"/>
    </source>
</evidence>
<accession>A0A5Q2F4X9</accession>
<name>A0A5Q2F4X9_9CAUD</name>
<dbReference type="InterPro" id="IPR006528">
    <property type="entry name" value="Phage_head_morphogenesis_dom"/>
</dbReference>
<organism evidence="2 3">
    <name type="scientific">Bacillus phage vB_BcM_Sam112</name>
    <dbReference type="NCBI Taxonomy" id="2663324"/>
    <lineage>
        <taxon>Viruses</taxon>
        <taxon>Duplodnaviria</taxon>
        <taxon>Heunggongvirae</taxon>
        <taxon>Uroviricota</taxon>
        <taxon>Caudoviricetes</taxon>
        <taxon>Trautnerviridae</taxon>
        <taxon>Prospektnaukivirus</taxon>
        <taxon>Prospektnaukivirus sam112</taxon>
    </lineage>
</organism>
<sequence length="306" mass="35329">MDLLKFLLRINRILGQLVKVAERETAKRYARMLAEVRAEMASQYEKYEKDGKLSLEEMVKHDRLRKLEARFTRILSTHYADMYKHINRALGEMYKDGYYLTAHTVETVSKVKIGYSTVTPETLQAMLDNPVNGLTLKRRLERNRNQIIGEIQQQVTAGLQNNESYSTMSKRLKSSLEGDAVKSMRIVRTEGHRVQESAKNDAATHATKNGVIMVKEWNSLEDERVRRRPKNAADHKKLNGTKIAMDKLFDDGLSKGPAPGQMGAAGSDINCRCFLTYSIERLERPQHEELAEMELETWKKERLRRR</sequence>
<dbReference type="Pfam" id="PF04233">
    <property type="entry name" value="Phage_Mu_F"/>
    <property type="match status" value="1"/>
</dbReference>
<proteinExistence type="predicted"/>
<evidence type="ECO:0000313" key="3">
    <source>
        <dbReference type="Proteomes" id="UP000343370"/>
    </source>
</evidence>
<dbReference type="EMBL" id="MN604230">
    <property type="protein sequence ID" value="QGF21708.1"/>
    <property type="molecule type" value="Genomic_DNA"/>
</dbReference>
<dbReference type="Proteomes" id="UP000343370">
    <property type="component" value="Segment"/>
</dbReference>
<reference evidence="2 3" key="1">
    <citation type="submission" date="2019-10" db="EMBL/GenBank/DDBJ databases">
        <authorList>
            <person name="Kazantseva O."/>
            <person name="Piligrimova E."/>
            <person name="Shadrin A."/>
            <person name="Zagorodny V."/>
        </authorList>
    </citation>
    <scope>NUCLEOTIDE SEQUENCE [LARGE SCALE GENOMIC DNA]</scope>
</reference>
<keyword evidence="3" id="KW-1185">Reference proteome</keyword>
<gene>
    <name evidence="2" type="ORF">Sam112_gp4</name>
</gene>
<protein>
    <submittedName>
        <fullName evidence="2">Minor capsid protein</fullName>
    </submittedName>
</protein>
<feature type="domain" description="Phage head morphogenesis" evidence="1">
    <location>
        <begin position="150"/>
        <end position="275"/>
    </location>
</feature>
<evidence type="ECO:0000259" key="1">
    <source>
        <dbReference type="Pfam" id="PF04233"/>
    </source>
</evidence>